<keyword evidence="5 7" id="KW-1133">Transmembrane helix</keyword>
<reference evidence="8 9" key="1">
    <citation type="submission" date="2024-10" db="EMBL/GenBank/DDBJ databases">
        <title>Updated reference genomes for cyclostephanoid diatoms.</title>
        <authorList>
            <person name="Roberts W.R."/>
            <person name="Alverson A.J."/>
        </authorList>
    </citation>
    <scope>NUCLEOTIDE SEQUENCE [LARGE SCALE GENOMIC DNA]</scope>
    <source>
        <strain evidence="8 9">AJA010-31</strain>
    </source>
</reference>
<evidence type="ECO:0000256" key="5">
    <source>
        <dbReference type="ARBA" id="ARBA00022989"/>
    </source>
</evidence>
<dbReference type="SMART" id="SM00679">
    <property type="entry name" value="CTNS"/>
    <property type="match status" value="2"/>
</dbReference>
<name>A0ABD3NNY3_9STRA</name>
<protein>
    <recommendedName>
        <fullName evidence="10">Gustatory receptor</fullName>
    </recommendedName>
</protein>
<evidence type="ECO:0000313" key="8">
    <source>
        <dbReference type="EMBL" id="KAL3777507.1"/>
    </source>
</evidence>
<organism evidence="8 9">
    <name type="scientific">Cyclotella atomus</name>
    <dbReference type="NCBI Taxonomy" id="382360"/>
    <lineage>
        <taxon>Eukaryota</taxon>
        <taxon>Sar</taxon>
        <taxon>Stramenopiles</taxon>
        <taxon>Ochrophyta</taxon>
        <taxon>Bacillariophyta</taxon>
        <taxon>Coscinodiscophyceae</taxon>
        <taxon>Thalassiosirophycidae</taxon>
        <taxon>Stephanodiscales</taxon>
        <taxon>Stephanodiscaceae</taxon>
        <taxon>Cyclotella</taxon>
    </lineage>
</organism>
<feature type="transmembrane region" description="Helical" evidence="7">
    <location>
        <begin position="411"/>
        <end position="433"/>
    </location>
</feature>
<proteinExistence type="predicted"/>
<comment type="subcellular location">
    <subcellularLocation>
        <location evidence="1">Endomembrane system</location>
        <topology evidence="1">Multi-pass membrane protein</topology>
    </subcellularLocation>
</comment>
<gene>
    <name evidence="8" type="ORF">ACHAWO_012783</name>
</gene>
<dbReference type="Proteomes" id="UP001530400">
    <property type="component" value="Unassembled WGS sequence"/>
</dbReference>
<evidence type="ECO:0000256" key="6">
    <source>
        <dbReference type="ARBA" id="ARBA00023136"/>
    </source>
</evidence>
<evidence type="ECO:0000256" key="4">
    <source>
        <dbReference type="ARBA" id="ARBA00022737"/>
    </source>
</evidence>
<feature type="transmembrane region" description="Helical" evidence="7">
    <location>
        <begin position="122"/>
        <end position="139"/>
    </location>
</feature>
<keyword evidence="3 7" id="KW-0812">Transmembrane</keyword>
<feature type="transmembrane region" description="Helical" evidence="7">
    <location>
        <begin position="84"/>
        <end position="102"/>
    </location>
</feature>
<evidence type="ECO:0000256" key="2">
    <source>
        <dbReference type="ARBA" id="ARBA00022448"/>
    </source>
</evidence>
<feature type="transmembrane region" description="Helical" evidence="7">
    <location>
        <begin position="285"/>
        <end position="304"/>
    </location>
</feature>
<evidence type="ECO:0000256" key="3">
    <source>
        <dbReference type="ARBA" id="ARBA00022692"/>
    </source>
</evidence>
<dbReference type="GO" id="GO:0012505">
    <property type="term" value="C:endomembrane system"/>
    <property type="evidence" value="ECO:0007669"/>
    <property type="project" value="UniProtKB-SubCell"/>
</dbReference>
<dbReference type="Pfam" id="PF04193">
    <property type="entry name" value="PQ-loop"/>
    <property type="match status" value="2"/>
</dbReference>
<dbReference type="GO" id="GO:0015179">
    <property type="term" value="F:L-amino acid transmembrane transporter activity"/>
    <property type="evidence" value="ECO:0007669"/>
    <property type="project" value="UniProtKB-ARBA"/>
</dbReference>
<dbReference type="GO" id="GO:0015811">
    <property type="term" value="P:L-cystine transport"/>
    <property type="evidence" value="ECO:0007669"/>
    <property type="project" value="UniProtKB-ARBA"/>
</dbReference>
<comment type="caution">
    <text evidence="8">The sequence shown here is derived from an EMBL/GenBank/DDBJ whole genome shotgun (WGS) entry which is preliminary data.</text>
</comment>
<dbReference type="InterPro" id="IPR006603">
    <property type="entry name" value="PQ-loop_rpt"/>
</dbReference>
<sequence>MNFIPSSHQGNQEWPKAQHHEYESLTGLLLRENTPTSYNDDDSYKHHPAFGLEEDMNARRERDEKRLRGRSLFRRLYKRHDSPCAVLLGLGSIFAVGSILGLLMPSEKGDTSDKLSLDWDTISNMLGCSYFLSWTLSFYPQIITNCKRPQEARRGVSIDFLVWNVIGFACYAAYVTCFMYSDSIRKEYADRFGGGGEDVSNELSKLIHHHVVVAYDGNVLFGMAPLQLLLSSAAGVMGNETAIFDNSTATAPISDSNTTSYNATTANTDTADEPMPVPQVKFNDVAFAWHALVLSIVTFVQIVWCSKSNDLSTDPEENEENISSIECSIRQYEQVSGGYVTPQSNEAWADANSSNISPAEGSVLFNEHQQMHLRRQLQTQGIREQLDPLVESENMHKLKLRSQSISWTSRCLMIILLKFCIVGVLLVLVWSRWQWIDYLYFLSFVKVVISVVKYIPQAVLNYERKSTSGWQIWNILLDFSGGSLSIIQLIGDSLAEARAQGLHTGWRGVLGNPAKLGLGMVSIFFDVSIHICIRLALLSFLNDLHCSLDVYSDHLHSSTLRALPII</sequence>
<dbReference type="PANTHER" id="PTHR13131:SF5">
    <property type="entry name" value="CYSTINOSIN"/>
    <property type="match status" value="1"/>
</dbReference>
<keyword evidence="6 7" id="KW-0472">Membrane</keyword>
<accession>A0ABD3NNY3</accession>
<feature type="transmembrane region" description="Helical" evidence="7">
    <location>
        <begin position="516"/>
        <end position="537"/>
    </location>
</feature>
<keyword evidence="2" id="KW-0813">Transport</keyword>
<keyword evidence="9" id="KW-1185">Reference proteome</keyword>
<evidence type="ECO:0008006" key="10">
    <source>
        <dbReference type="Google" id="ProtNLM"/>
    </source>
</evidence>
<dbReference type="AlphaFoldDB" id="A0ABD3NNY3"/>
<evidence type="ECO:0000313" key="9">
    <source>
        <dbReference type="Proteomes" id="UP001530400"/>
    </source>
</evidence>
<evidence type="ECO:0000256" key="1">
    <source>
        <dbReference type="ARBA" id="ARBA00004127"/>
    </source>
</evidence>
<dbReference type="EMBL" id="JALLPJ020001040">
    <property type="protein sequence ID" value="KAL3777507.1"/>
    <property type="molecule type" value="Genomic_DNA"/>
</dbReference>
<keyword evidence="4" id="KW-0677">Repeat</keyword>
<feature type="transmembrane region" description="Helical" evidence="7">
    <location>
        <begin position="160"/>
        <end position="181"/>
    </location>
</feature>
<feature type="transmembrane region" description="Helical" evidence="7">
    <location>
        <begin position="439"/>
        <end position="460"/>
    </location>
</feature>
<dbReference type="PANTHER" id="PTHR13131">
    <property type="entry name" value="CYSTINOSIN"/>
    <property type="match status" value="1"/>
</dbReference>
<evidence type="ECO:0000256" key="7">
    <source>
        <dbReference type="SAM" id="Phobius"/>
    </source>
</evidence>
<dbReference type="InterPro" id="IPR005282">
    <property type="entry name" value="LC_transporter"/>
</dbReference>